<evidence type="ECO:0000256" key="7">
    <source>
        <dbReference type="ARBA" id="ARBA00022670"/>
    </source>
</evidence>
<feature type="compositionally biased region" description="Basic and acidic residues" evidence="19">
    <location>
        <begin position="96"/>
        <end position="112"/>
    </location>
</feature>
<dbReference type="SMART" id="SM00382">
    <property type="entry name" value="AAA"/>
    <property type="match status" value="1"/>
</dbReference>
<dbReference type="InterPro" id="IPR027417">
    <property type="entry name" value="P-loop_NTPase"/>
</dbReference>
<protein>
    <submittedName>
        <fullName evidence="23">AAA+ ATPase domain-containing protein</fullName>
    </submittedName>
</protein>
<evidence type="ECO:0000256" key="13">
    <source>
        <dbReference type="ARBA" id="ARBA00022840"/>
    </source>
</evidence>
<keyword evidence="10" id="KW-0547">Nucleotide-binding</keyword>
<evidence type="ECO:0000256" key="18">
    <source>
        <dbReference type="ARBA" id="ARBA00023242"/>
    </source>
</evidence>
<dbReference type="InterPro" id="IPR000642">
    <property type="entry name" value="Peptidase_M41"/>
</dbReference>
<dbReference type="SUPFAM" id="SSF52540">
    <property type="entry name" value="P-loop containing nucleoside triphosphate hydrolases"/>
    <property type="match status" value="1"/>
</dbReference>
<name>A0A915PZV5_9BILA</name>
<comment type="similarity">
    <text evidence="5">In the C-terminal section; belongs to the peptidase M41 family.</text>
</comment>
<evidence type="ECO:0000256" key="19">
    <source>
        <dbReference type="SAM" id="MobiDB-lite"/>
    </source>
</evidence>
<dbReference type="Pfam" id="PF06480">
    <property type="entry name" value="FtsH_ext"/>
    <property type="match status" value="1"/>
</dbReference>
<dbReference type="NCBIfam" id="TIGR01241">
    <property type="entry name" value="FtsH_fam"/>
    <property type="match status" value="1"/>
</dbReference>
<keyword evidence="14 20" id="KW-1133">Transmembrane helix</keyword>
<dbReference type="GO" id="GO:0008270">
    <property type="term" value="F:zinc ion binding"/>
    <property type="evidence" value="ECO:0007669"/>
    <property type="project" value="InterPro"/>
</dbReference>
<evidence type="ECO:0000256" key="16">
    <source>
        <dbReference type="ARBA" id="ARBA00023128"/>
    </source>
</evidence>
<keyword evidence="9" id="KW-0479">Metal-binding</keyword>
<comment type="similarity">
    <text evidence="4">Belongs to the eukaryotic RPC7 RNA polymerase subunit family.</text>
</comment>
<evidence type="ECO:0000259" key="21">
    <source>
        <dbReference type="SMART" id="SM00382"/>
    </source>
</evidence>
<dbReference type="Pfam" id="PF11705">
    <property type="entry name" value="RNA_pol_3_Rpc31"/>
    <property type="match status" value="1"/>
</dbReference>
<evidence type="ECO:0000256" key="4">
    <source>
        <dbReference type="ARBA" id="ARBA00008352"/>
    </source>
</evidence>
<dbReference type="Pfam" id="PF17862">
    <property type="entry name" value="AAA_lid_3"/>
    <property type="match status" value="1"/>
</dbReference>
<dbReference type="Gene3D" id="1.10.8.60">
    <property type="match status" value="1"/>
</dbReference>
<accession>A0A915PZV5</accession>
<dbReference type="InterPro" id="IPR003960">
    <property type="entry name" value="ATPase_AAA_CS"/>
</dbReference>
<evidence type="ECO:0000256" key="9">
    <source>
        <dbReference type="ARBA" id="ARBA00022723"/>
    </source>
</evidence>
<keyword evidence="12" id="KW-0862">Zinc</keyword>
<evidence type="ECO:0000256" key="6">
    <source>
        <dbReference type="ARBA" id="ARBA00010550"/>
    </source>
</evidence>
<dbReference type="GO" id="GO:0016887">
    <property type="term" value="F:ATP hydrolysis activity"/>
    <property type="evidence" value="ECO:0007669"/>
    <property type="project" value="InterPro"/>
</dbReference>
<dbReference type="FunFam" id="3.40.50.300:FF:000001">
    <property type="entry name" value="ATP-dependent zinc metalloprotease FtsH"/>
    <property type="match status" value="1"/>
</dbReference>
<dbReference type="FunFam" id="1.20.58.760:FF:000003">
    <property type="entry name" value="AFG3-like AAA ATPase 2"/>
    <property type="match status" value="1"/>
</dbReference>
<evidence type="ECO:0000256" key="8">
    <source>
        <dbReference type="ARBA" id="ARBA00022692"/>
    </source>
</evidence>
<feature type="domain" description="AAA+ ATPase" evidence="21">
    <location>
        <begin position="339"/>
        <end position="479"/>
    </location>
</feature>
<keyword evidence="15" id="KW-0482">Metalloprotease</keyword>
<evidence type="ECO:0000256" key="14">
    <source>
        <dbReference type="ARBA" id="ARBA00022989"/>
    </source>
</evidence>
<dbReference type="InterPro" id="IPR041569">
    <property type="entry name" value="AAA_lid_3"/>
</dbReference>
<keyword evidence="11" id="KW-0378">Hydrolase</keyword>
<dbReference type="PANTHER" id="PTHR43655">
    <property type="entry name" value="ATP-DEPENDENT PROTEASE"/>
    <property type="match status" value="1"/>
</dbReference>
<proteinExistence type="inferred from homology"/>
<comment type="similarity">
    <text evidence="6">In the N-terminal section; belongs to the AAA ATPase family.</text>
</comment>
<reference evidence="23" key="1">
    <citation type="submission" date="2022-11" db="UniProtKB">
        <authorList>
            <consortium name="WormBaseParasite"/>
        </authorList>
    </citation>
    <scope>IDENTIFICATION</scope>
</reference>
<evidence type="ECO:0000256" key="3">
    <source>
        <dbReference type="ARBA" id="ARBA00004225"/>
    </source>
</evidence>
<dbReference type="Pfam" id="PF00004">
    <property type="entry name" value="AAA"/>
    <property type="match status" value="1"/>
</dbReference>
<dbReference type="GO" id="GO:0005524">
    <property type="term" value="F:ATP binding"/>
    <property type="evidence" value="ECO:0007669"/>
    <property type="project" value="UniProtKB-KW"/>
</dbReference>
<keyword evidence="18" id="KW-0539">Nucleus</keyword>
<dbReference type="Pfam" id="PF01434">
    <property type="entry name" value="Peptidase_M41"/>
    <property type="match status" value="1"/>
</dbReference>
<keyword evidence="13" id="KW-0067">ATP-binding</keyword>
<keyword evidence="8 20" id="KW-0812">Transmembrane</keyword>
<evidence type="ECO:0000256" key="1">
    <source>
        <dbReference type="ARBA" id="ARBA00001947"/>
    </source>
</evidence>
<dbReference type="Proteomes" id="UP000887581">
    <property type="component" value="Unplaced"/>
</dbReference>
<dbReference type="CDD" id="cd19501">
    <property type="entry name" value="RecA-like_FtsH"/>
    <property type="match status" value="1"/>
</dbReference>
<dbReference type="InterPro" id="IPR037219">
    <property type="entry name" value="Peptidase_M41-like"/>
</dbReference>
<organism evidence="22 23">
    <name type="scientific">Setaria digitata</name>
    <dbReference type="NCBI Taxonomy" id="48799"/>
    <lineage>
        <taxon>Eukaryota</taxon>
        <taxon>Metazoa</taxon>
        <taxon>Ecdysozoa</taxon>
        <taxon>Nematoda</taxon>
        <taxon>Chromadorea</taxon>
        <taxon>Rhabditida</taxon>
        <taxon>Spirurina</taxon>
        <taxon>Spiruromorpha</taxon>
        <taxon>Filarioidea</taxon>
        <taxon>Setariidae</taxon>
        <taxon>Setaria</taxon>
    </lineage>
</organism>
<comment type="cofactor">
    <cofactor evidence="1">
        <name>Zn(2+)</name>
        <dbReference type="ChEBI" id="CHEBI:29105"/>
    </cofactor>
</comment>
<keyword evidence="7" id="KW-0645">Protease</keyword>
<evidence type="ECO:0000256" key="11">
    <source>
        <dbReference type="ARBA" id="ARBA00022801"/>
    </source>
</evidence>
<dbReference type="Gene3D" id="3.40.50.300">
    <property type="entry name" value="P-loop containing nucleotide triphosphate hydrolases"/>
    <property type="match status" value="1"/>
</dbReference>
<evidence type="ECO:0000313" key="23">
    <source>
        <dbReference type="WBParaSite" id="sdigi.contig4.g589.t1"/>
    </source>
</evidence>
<dbReference type="InterPro" id="IPR003959">
    <property type="entry name" value="ATPase_AAA_core"/>
</dbReference>
<dbReference type="HAMAP" id="MF_01458">
    <property type="entry name" value="FtsH"/>
    <property type="match status" value="1"/>
</dbReference>
<dbReference type="GO" id="GO:0004222">
    <property type="term" value="F:metalloendopeptidase activity"/>
    <property type="evidence" value="ECO:0007669"/>
    <property type="project" value="InterPro"/>
</dbReference>
<feature type="region of interest" description="Disordered" evidence="19">
    <location>
        <begin position="96"/>
        <end position="130"/>
    </location>
</feature>
<dbReference type="AlphaFoldDB" id="A0A915PZV5"/>
<evidence type="ECO:0000313" key="22">
    <source>
        <dbReference type="Proteomes" id="UP000887581"/>
    </source>
</evidence>
<dbReference type="InterPro" id="IPR003593">
    <property type="entry name" value="AAA+_ATPase"/>
</dbReference>
<feature type="compositionally biased region" description="Acidic residues" evidence="19">
    <location>
        <begin position="983"/>
        <end position="1023"/>
    </location>
</feature>
<dbReference type="PROSITE" id="PS00674">
    <property type="entry name" value="AAA"/>
    <property type="match status" value="1"/>
</dbReference>
<dbReference type="InterPro" id="IPR011546">
    <property type="entry name" value="Pept_M41_FtsH_extracell"/>
</dbReference>
<keyword evidence="17 20" id="KW-0472">Membrane</keyword>
<evidence type="ECO:0000256" key="17">
    <source>
        <dbReference type="ARBA" id="ARBA00023136"/>
    </source>
</evidence>
<dbReference type="GO" id="GO:0004176">
    <property type="term" value="F:ATP-dependent peptidase activity"/>
    <property type="evidence" value="ECO:0007669"/>
    <property type="project" value="InterPro"/>
</dbReference>
<evidence type="ECO:0000256" key="15">
    <source>
        <dbReference type="ARBA" id="ARBA00023049"/>
    </source>
</evidence>
<dbReference type="WBParaSite" id="sdigi.contig4.g589.t1">
    <property type="protein sequence ID" value="sdigi.contig4.g589.t1"/>
    <property type="gene ID" value="sdigi.contig4.g589"/>
</dbReference>
<dbReference type="Gene3D" id="1.20.58.760">
    <property type="entry name" value="Peptidase M41"/>
    <property type="match status" value="1"/>
</dbReference>
<evidence type="ECO:0000256" key="10">
    <source>
        <dbReference type="ARBA" id="ARBA00022741"/>
    </source>
</evidence>
<feature type="transmembrane region" description="Helical" evidence="20">
    <location>
        <begin position="133"/>
        <end position="155"/>
    </location>
</feature>
<dbReference type="Gene3D" id="3.40.1690.20">
    <property type="match status" value="1"/>
</dbReference>
<dbReference type="GO" id="GO:0006383">
    <property type="term" value="P:transcription by RNA polymerase III"/>
    <property type="evidence" value="ECO:0007669"/>
    <property type="project" value="InterPro"/>
</dbReference>
<dbReference type="GO" id="GO:0034982">
    <property type="term" value="P:mitochondrial protein processing"/>
    <property type="evidence" value="ECO:0007669"/>
    <property type="project" value="TreeGrafter"/>
</dbReference>
<feature type="compositionally biased region" description="Acidic residues" evidence="19">
    <location>
        <begin position="1040"/>
        <end position="1051"/>
    </location>
</feature>
<keyword evidence="22" id="KW-1185">Reference proteome</keyword>
<evidence type="ECO:0000256" key="5">
    <source>
        <dbReference type="ARBA" id="ARBA00010044"/>
    </source>
</evidence>
<dbReference type="FunFam" id="1.10.8.60:FF:000019">
    <property type="entry name" value="AFG3-like AAA ATPase 2"/>
    <property type="match status" value="1"/>
</dbReference>
<dbReference type="InterPro" id="IPR050928">
    <property type="entry name" value="ATP-dep_Zn_Metalloprotease"/>
</dbReference>
<dbReference type="GO" id="GO:0005745">
    <property type="term" value="C:m-AAA complex"/>
    <property type="evidence" value="ECO:0007669"/>
    <property type="project" value="TreeGrafter"/>
</dbReference>
<sequence length="1051" mass="118323">MIRLERRLVDTLRRLRCKVCGKGRAQLKASLVNIPLQKNIVLPEVPVFSLLQNGSRLWEWNVILKSLQYICFARKKLIDDLLDQFEKNLKTARKISQEMSDKQTSEPSHKESSGNQPSESSNRGKRPTGLPEIPMPPLSAVLAAIAAFAALFLIANKGKEISWKEFYTEYLEKGIIDRLIVHRTWVEVRVREDANVGVTPYFYIGSMETFERSLASAQQHLGIDPEHQVTVVYNPVDTTSVISSLIPLAILFLLAWPIIRMFFSSRRSSGSRGGTNPFGGGGPFNMFGFGQSTARLINKNDIDVKFKDVAGCEEAKIEIMEFVNFLKNPEQYKKLGAKIPKGAILTGPPGTGKTLLAKATAGEANVPFITVSGSEFLEMFVGVGPARVRDMFSMARKNAPCILFIDEIDAVGRKRGEGRFGGHSEQENTLNQLLVEMDGFSTEESSVIVIAATNRPDILDAALLRPGRFDRQIYIPVPDIKGRASIFRVHLAKLRTSLDKVELSRKLAALTPGFSGADVANVCNEAALVAARDAGNEIIMKNFEQAIERVVAGMEKKSQVLQPEEKKVVAFHEAGHAITGWFLKHADPLLKVSIIPRGKGLGYAQYLPKEQYLYSTEQLLDRMCMMLGGRVSEEIFFGRVTTGAQDDLQKITEMAYSQIVKFGMSRKIGPLSFTEGSNFQKPYSETTAELIDQEVRDLVDVAYKRTRELLESKKSLIETVAQRLLQNEIISRDDLIELLGPRPFVEKQTYEEFVAGTGGLDEDITLPKGLESWNKSKNLKDDCEAQVTATDDKSKTSEGRIVWFFFSPLDIFFRDFRFGISQGFYICKLIPVGNDRMSRGSRASGRGGASSGLRAVANALGIARHEIGTFTKPVSQTVLPLEKTDELQYMAELRQELLTRFHESSFYLEVKERSSEFRRYTDKYREIEKEELRPDWSRLPNELCWKKKVGEPIKKKRKMIDKEADEVVEKLSKLEENEKLDSPEAETQEVVDENDEESEKDEPNNENDEQEALSDDDYQEEDNDYIRSYFDNGENYGDVGSDDNLDDDNAF</sequence>
<dbReference type="InterPro" id="IPR024661">
    <property type="entry name" value="RNA_pol_III_Rpc31"/>
</dbReference>
<dbReference type="PANTHER" id="PTHR43655:SF2">
    <property type="entry name" value="AFG3 LIKE MATRIX AAA PEPTIDASE SUBUNIT 2, ISOFORM A"/>
    <property type="match status" value="1"/>
</dbReference>
<keyword evidence="16" id="KW-0496">Mitochondrion</keyword>
<evidence type="ECO:0000256" key="12">
    <source>
        <dbReference type="ARBA" id="ARBA00022833"/>
    </source>
</evidence>
<feature type="region of interest" description="Disordered" evidence="19">
    <location>
        <begin position="974"/>
        <end position="1051"/>
    </location>
</feature>
<dbReference type="GO" id="GO:0005634">
    <property type="term" value="C:nucleus"/>
    <property type="evidence" value="ECO:0007669"/>
    <property type="project" value="UniProtKB-SubCell"/>
</dbReference>
<evidence type="ECO:0000256" key="2">
    <source>
        <dbReference type="ARBA" id="ARBA00004123"/>
    </source>
</evidence>
<dbReference type="SUPFAM" id="SSF140990">
    <property type="entry name" value="FtsH protease domain-like"/>
    <property type="match status" value="1"/>
</dbReference>
<comment type="subcellular location">
    <subcellularLocation>
        <location evidence="3">Mitochondrion membrane</location>
        <topology evidence="3">Multi-pass membrane protein</topology>
    </subcellularLocation>
    <subcellularLocation>
        <location evidence="2">Nucleus</location>
    </subcellularLocation>
</comment>
<dbReference type="InterPro" id="IPR005936">
    <property type="entry name" value="FtsH"/>
</dbReference>
<evidence type="ECO:0000256" key="20">
    <source>
        <dbReference type="SAM" id="Phobius"/>
    </source>
</evidence>
<feature type="transmembrane region" description="Helical" evidence="20">
    <location>
        <begin position="241"/>
        <end position="263"/>
    </location>
</feature>